<name>A0A1C0AB45_9FIRM</name>
<keyword evidence="7" id="KW-1185">Reference proteome</keyword>
<dbReference type="OrthoDB" id="9811611at2"/>
<dbReference type="InterPro" id="IPR044946">
    <property type="entry name" value="Restrct_endonuc_typeI_TRD_sf"/>
</dbReference>
<organism evidence="6 7">
    <name type="scientific">Orenia metallireducens</name>
    <dbReference type="NCBI Taxonomy" id="1413210"/>
    <lineage>
        <taxon>Bacteria</taxon>
        <taxon>Bacillati</taxon>
        <taxon>Bacillota</taxon>
        <taxon>Clostridia</taxon>
        <taxon>Halanaerobiales</taxon>
        <taxon>Halobacteroidaceae</taxon>
        <taxon>Orenia</taxon>
    </lineage>
</organism>
<dbReference type="GO" id="GO:0003677">
    <property type="term" value="F:DNA binding"/>
    <property type="evidence" value="ECO:0007669"/>
    <property type="project" value="UniProtKB-KW"/>
</dbReference>
<dbReference type="CDD" id="cd17293">
    <property type="entry name" value="RMtype1_S_Ppo21ORF8840P_TRD1-CR1_like"/>
    <property type="match status" value="1"/>
</dbReference>
<proteinExistence type="inferred from homology"/>
<sequence>MWEKVKLGDVAEIITGSTPRKKNKEYWEGGDIPFITPAQLSDDTVKYVNDSDDYITEKGLEKARLLPKNAIMVCCIGSLGKLGIAERKLVTNQQINSVVFDEDKVYYKYGAYALTRMKPVMELRASSTTVNIINKTRFSKIEIPMPPIEIQQKIADALDKAQELIDKRKEQIEKLDEFVESVFLDMFGDPATNPNEWQVEKMNYFINDIRAGWSIGGESRQKKENEIGVLKISSVTTGKFLKDEYKVVDKEKIKKDLVHPLKGDVLFSRANTRELVAATCIVDDDYTDLFLPDKLWKIILDREIINSYYFVYLLRNERYRHRLTRKATGSSGSMLNISQKKLLNTKFPIAPLELQNKFAQIVEATEEKRKILEESLAEMENNFNSIMQKAFKGELF</sequence>
<dbReference type="PANTHER" id="PTHR30408">
    <property type="entry name" value="TYPE-1 RESTRICTION ENZYME ECOKI SPECIFICITY PROTEIN"/>
    <property type="match status" value="1"/>
</dbReference>
<evidence type="ECO:0000256" key="1">
    <source>
        <dbReference type="ARBA" id="ARBA00010923"/>
    </source>
</evidence>
<feature type="domain" description="Type I restriction modification DNA specificity" evidence="5">
    <location>
        <begin position="2"/>
        <end position="174"/>
    </location>
</feature>
<dbReference type="SUPFAM" id="SSF116734">
    <property type="entry name" value="DNA methylase specificity domain"/>
    <property type="match status" value="2"/>
</dbReference>
<feature type="coiled-coil region" evidence="4">
    <location>
        <begin position="354"/>
        <end position="389"/>
    </location>
</feature>
<comment type="similarity">
    <text evidence="1">Belongs to the type-I restriction system S methylase family.</text>
</comment>
<accession>A0A1C0AB45</accession>
<reference evidence="6 7" key="2">
    <citation type="submission" date="2016-08" db="EMBL/GenBank/DDBJ databases">
        <title>Orenia metallireducens sp. nov. strain Z6, a Novel Metal-reducing Firmicute from the Deep Subsurface.</title>
        <authorList>
            <person name="Maxim B.I."/>
            <person name="Kenneth K."/>
            <person name="Flynn T.M."/>
            <person name="Oloughlin E.J."/>
            <person name="Locke R.A."/>
            <person name="Weber J.R."/>
            <person name="Egan S.M."/>
            <person name="Mackie R.I."/>
            <person name="Cann I.K."/>
        </authorList>
    </citation>
    <scope>NUCLEOTIDE SEQUENCE [LARGE SCALE GENOMIC DNA]</scope>
    <source>
        <strain evidence="6 7">Z6</strain>
    </source>
</reference>
<dbReference type="CDD" id="cd17261">
    <property type="entry name" value="RMtype1_S_EcoKI-TRD2-CR2_like"/>
    <property type="match status" value="1"/>
</dbReference>
<evidence type="ECO:0000313" key="6">
    <source>
        <dbReference type="EMBL" id="OCL27591.1"/>
    </source>
</evidence>
<keyword evidence="4" id="KW-0175">Coiled coil</keyword>
<keyword evidence="2" id="KW-0680">Restriction system</keyword>
<dbReference type="GO" id="GO:0009307">
    <property type="term" value="P:DNA restriction-modification system"/>
    <property type="evidence" value="ECO:0007669"/>
    <property type="project" value="UniProtKB-KW"/>
</dbReference>
<evidence type="ECO:0000256" key="4">
    <source>
        <dbReference type="SAM" id="Coils"/>
    </source>
</evidence>
<evidence type="ECO:0000256" key="2">
    <source>
        <dbReference type="ARBA" id="ARBA00022747"/>
    </source>
</evidence>
<reference evidence="7" key="1">
    <citation type="submission" date="2016-07" db="EMBL/GenBank/DDBJ databases">
        <authorList>
            <person name="Florea S."/>
            <person name="Webb J.S."/>
            <person name="Jaromczyk J."/>
            <person name="Schardl C.L."/>
        </authorList>
    </citation>
    <scope>NUCLEOTIDE SEQUENCE [LARGE SCALE GENOMIC DNA]</scope>
    <source>
        <strain evidence="7">Z6</strain>
    </source>
</reference>
<dbReference type="EMBL" id="LWDV01000007">
    <property type="protein sequence ID" value="OCL27591.1"/>
    <property type="molecule type" value="Genomic_DNA"/>
</dbReference>
<gene>
    <name evidence="6" type="ORF">U472_03290</name>
</gene>
<dbReference type="InterPro" id="IPR000055">
    <property type="entry name" value="Restrct_endonuc_typeI_TRD"/>
</dbReference>
<protein>
    <recommendedName>
        <fullName evidence="5">Type I restriction modification DNA specificity domain-containing protein</fullName>
    </recommendedName>
</protein>
<dbReference type="Proteomes" id="UP000093514">
    <property type="component" value="Unassembled WGS sequence"/>
</dbReference>
<dbReference type="Gene3D" id="3.90.220.20">
    <property type="entry name" value="DNA methylase specificity domains"/>
    <property type="match status" value="2"/>
</dbReference>
<feature type="domain" description="Type I restriction modification DNA specificity" evidence="5">
    <location>
        <begin position="220"/>
        <end position="380"/>
    </location>
</feature>
<evidence type="ECO:0000256" key="3">
    <source>
        <dbReference type="ARBA" id="ARBA00023125"/>
    </source>
</evidence>
<dbReference type="PANTHER" id="PTHR30408:SF12">
    <property type="entry name" value="TYPE I RESTRICTION ENZYME MJAVIII SPECIFICITY SUBUNIT"/>
    <property type="match status" value="1"/>
</dbReference>
<dbReference type="InterPro" id="IPR052021">
    <property type="entry name" value="Type-I_RS_S_subunit"/>
</dbReference>
<keyword evidence="3" id="KW-0238">DNA-binding</keyword>
<dbReference type="AlphaFoldDB" id="A0A1C0AB45"/>
<evidence type="ECO:0000259" key="5">
    <source>
        <dbReference type="Pfam" id="PF01420"/>
    </source>
</evidence>
<comment type="caution">
    <text evidence="6">The sequence shown here is derived from an EMBL/GenBank/DDBJ whole genome shotgun (WGS) entry which is preliminary data.</text>
</comment>
<dbReference type="RefSeq" id="WP_068715486.1">
    <property type="nucleotide sequence ID" value="NZ_LWDV01000007.1"/>
</dbReference>
<dbReference type="Pfam" id="PF01420">
    <property type="entry name" value="Methylase_S"/>
    <property type="match status" value="2"/>
</dbReference>
<evidence type="ECO:0000313" key="7">
    <source>
        <dbReference type="Proteomes" id="UP000093514"/>
    </source>
</evidence>